<accession>A0A9P9BW44</accession>
<name>A0A9P9BW44_9PEZI</name>
<gene>
    <name evidence="1" type="ORF">B0I36DRAFT_10097</name>
</gene>
<organism evidence="1 2">
    <name type="scientific">Microdochium trichocladiopsis</name>
    <dbReference type="NCBI Taxonomy" id="1682393"/>
    <lineage>
        <taxon>Eukaryota</taxon>
        <taxon>Fungi</taxon>
        <taxon>Dikarya</taxon>
        <taxon>Ascomycota</taxon>
        <taxon>Pezizomycotina</taxon>
        <taxon>Sordariomycetes</taxon>
        <taxon>Xylariomycetidae</taxon>
        <taxon>Xylariales</taxon>
        <taxon>Microdochiaceae</taxon>
        <taxon>Microdochium</taxon>
    </lineage>
</organism>
<dbReference type="Proteomes" id="UP000756346">
    <property type="component" value="Unassembled WGS sequence"/>
</dbReference>
<dbReference type="EMBL" id="JAGTJQ010000001">
    <property type="protein sequence ID" value="KAH7040422.1"/>
    <property type="molecule type" value="Genomic_DNA"/>
</dbReference>
<protein>
    <submittedName>
        <fullName evidence="1">Uncharacterized protein</fullName>
    </submittedName>
</protein>
<dbReference type="RefSeq" id="XP_046018477.1">
    <property type="nucleotide sequence ID" value="XM_046147713.1"/>
</dbReference>
<keyword evidence="2" id="KW-1185">Reference proteome</keyword>
<comment type="caution">
    <text evidence="1">The sequence shown here is derived from an EMBL/GenBank/DDBJ whole genome shotgun (WGS) entry which is preliminary data.</text>
</comment>
<evidence type="ECO:0000313" key="1">
    <source>
        <dbReference type="EMBL" id="KAH7040422.1"/>
    </source>
</evidence>
<evidence type="ECO:0000313" key="2">
    <source>
        <dbReference type="Proteomes" id="UP000756346"/>
    </source>
</evidence>
<sequence length="179" mass="19693">MNSQQTSWPTSTILVELADAIDNLHAPDPLLPASQAKPLGQRSSTCSPAISDPGTCKAALGTATSELAGPLPAATSTESSLDRFQGRKWKKLVPRSDFHHSLLLRHPGSLVIIRHTTTHRAPRRSLRLWQKVFLRRTSPSVCRVASCLTKRHSVCCSHFLYLKNCTHSSFAGHLHQQSN</sequence>
<dbReference type="GeneID" id="70177259"/>
<proteinExistence type="predicted"/>
<dbReference type="AlphaFoldDB" id="A0A9P9BW44"/>
<reference evidence="1" key="1">
    <citation type="journal article" date="2021" name="Nat. Commun.">
        <title>Genetic determinants of endophytism in the Arabidopsis root mycobiome.</title>
        <authorList>
            <person name="Mesny F."/>
            <person name="Miyauchi S."/>
            <person name="Thiergart T."/>
            <person name="Pickel B."/>
            <person name="Atanasova L."/>
            <person name="Karlsson M."/>
            <person name="Huettel B."/>
            <person name="Barry K.W."/>
            <person name="Haridas S."/>
            <person name="Chen C."/>
            <person name="Bauer D."/>
            <person name="Andreopoulos W."/>
            <person name="Pangilinan J."/>
            <person name="LaButti K."/>
            <person name="Riley R."/>
            <person name="Lipzen A."/>
            <person name="Clum A."/>
            <person name="Drula E."/>
            <person name="Henrissat B."/>
            <person name="Kohler A."/>
            <person name="Grigoriev I.V."/>
            <person name="Martin F.M."/>
            <person name="Hacquard S."/>
        </authorList>
    </citation>
    <scope>NUCLEOTIDE SEQUENCE</scope>
    <source>
        <strain evidence="1">MPI-CAGE-CH-0230</strain>
    </source>
</reference>